<evidence type="ECO:0000313" key="2">
    <source>
        <dbReference type="EMBL" id="OJA09881.1"/>
    </source>
</evidence>
<organism evidence="2 3">
    <name type="scientific">Rhizopogon vesiculosus</name>
    <dbReference type="NCBI Taxonomy" id="180088"/>
    <lineage>
        <taxon>Eukaryota</taxon>
        <taxon>Fungi</taxon>
        <taxon>Dikarya</taxon>
        <taxon>Basidiomycota</taxon>
        <taxon>Agaricomycotina</taxon>
        <taxon>Agaricomycetes</taxon>
        <taxon>Agaricomycetidae</taxon>
        <taxon>Boletales</taxon>
        <taxon>Suillineae</taxon>
        <taxon>Rhizopogonaceae</taxon>
        <taxon>Rhizopogon</taxon>
    </lineage>
</organism>
<reference evidence="2 3" key="1">
    <citation type="submission" date="2016-03" db="EMBL/GenBank/DDBJ databases">
        <title>Comparative genomics of the ectomycorrhizal sister species Rhizopogon vinicolor and Rhizopogon vesiculosus (Basidiomycota: Boletales) reveals a divergence of the mating type B locus.</title>
        <authorList>
            <person name="Mujic A.B."/>
            <person name="Kuo A."/>
            <person name="Tritt A."/>
            <person name="Lipzen A."/>
            <person name="Chen C."/>
            <person name="Johnson J."/>
            <person name="Sharma A."/>
            <person name="Barry K."/>
            <person name="Grigoriev I.V."/>
            <person name="Spatafora J.W."/>
        </authorList>
    </citation>
    <scope>NUCLEOTIDE SEQUENCE [LARGE SCALE GENOMIC DNA]</scope>
    <source>
        <strain evidence="2 3">AM-OR11-056</strain>
    </source>
</reference>
<evidence type="ECO:0000313" key="3">
    <source>
        <dbReference type="Proteomes" id="UP000183567"/>
    </source>
</evidence>
<evidence type="ECO:0000256" key="1">
    <source>
        <dbReference type="SAM" id="MobiDB-lite"/>
    </source>
</evidence>
<gene>
    <name evidence="2" type="ORF">AZE42_10392</name>
</gene>
<proteinExistence type="predicted"/>
<name>A0A1J8Q890_9AGAM</name>
<accession>A0A1J8Q890</accession>
<feature type="region of interest" description="Disordered" evidence="1">
    <location>
        <begin position="21"/>
        <end position="53"/>
    </location>
</feature>
<comment type="caution">
    <text evidence="2">The sequence shown here is derived from an EMBL/GenBank/DDBJ whole genome shotgun (WGS) entry which is preliminary data.</text>
</comment>
<dbReference type="EMBL" id="LVVM01005734">
    <property type="protein sequence ID" value="OJA09881.1"/>
    <property type="molecule type" value="Genomic_DNA"/>
</dbReference>
<protein>
    <submittedName>
        <fullName evidence="2">Uncharacterized protein</fullName>
    </submittedName>
</protein>
<dbReference type="Proteomes" id="UP000183567">
    <property type="component" value="Unassembled WGS sequence"/>
</dbReference>
<sequence>MMNIIIEMPHVEPTSILEYSPRTPFESPLSQLEHHDSSTTSMTIPSPLQQPSPPILLIPSTPTAYYKSTQTPDIPSLI</sequence>
<dbReference type="AlphaFoldDB" id="A0A1J8Q890"/>
<keyword evidence="3" id="KW-1185">Reference proteome</keyword>